<sequence length="160" mass="18641">MKKDFILVFEDFHVSKRSITTSKKHLVVFQGQHYYNRLVVVNRPPGFSHALESIMYSDKILETYGFSTLFAVPIDRKHSIPFKFVRIGDKEPKDCKIVLEKRNGMEQLNIKPLYTMDGPITHEDKHDILSYLSMKNDEGTVTYLMNNPQVFKGKGKKQEE</sequence>
<dbReference type="EMBL" id="QNRJ01000005">
    <property type="protein sequence ID" value="RBP04749.1"/>
    <property type="molecule type" value="Genomic_DNA"/>
</dbReference>
<dbReference type="Proteomes" id="UP000252118">
    <property type="component" value="Unassembled WGS sequence"/>
</dbReference>
<organism evidence="1 2">
    <name type="scientific">Rossellomorea aquimaris</name>
    <dbReference type="NCBI Taxonomy" id="189382"/>
    <lineage>
        <taxon>Bacteria</taxon>
        <taxon>Bacillati</taxon>
        <taxon>Bacillota</taxon>
        <taxon>Bacilli</taxon>
        <taxon>Bacillales</taxon>
        <taxon>Bacillaceae</taxon>
        <taxon>Rossellomorea</taxon>
    </lineage>
</organism>
<reference evidence="1 2" key="1">
    <citation type="submission" date="2018-06" db="EMBL/GenBank/DDBJ databases">
        <title>Freshwater and sediment microbial communities from various areas in North America, analyzing microbe dynamics in response to fracking.</title>
        <authorList>
            <person name="Lamendella R."/>
        </authorList>
    </citation>
    <scope>NUCLEOTIDE SEQUENCE [LARGE SCALE GENOMIC DNA]</scope>
    <source>
        <strain evidence="1 2">97B</strain>
    </source>
</reference>
<gene>
    <name evidence="1" type="ORF">DET59_10536</name>
</gene>
<dbReference type="AlphaFoldDB" id="A0A366ETA1"/>
<name>A0A366ETA1_9BACI</name>
<dbReference type="RefSeq" id="WP_113969201.1">
    <property type="nucleotide sequence ID" value="NZ_QNRJ01000005.1"/>
</dbReference>
<dbReference type="OrthoDB" id="2844566at2"/>
<protein>
    <submittedName>
        <fullName evidence="1">Uncharacterized protein</fullName>
    </submittedName>
</protein>
<evidence type="ECO:0000313" key="2">
    <source>
        <dbReference type="Proteomes" id="UP000252118"/>
    </source>
</evidence>
<proteinExistence type="predicted"/>
<evidence type="ECO:0000313" key="1">
    <source>
        <dbReference type="EMBL" id="RBP04749.1"/>
    </source>
</evidence>
<accession>A0A366ETA1</accession>
<comment type="caution">
    <text evidence="1">The sequence shown here is derived from an EMBL/GenBank/DDBJ whole genome shotgun (WGS) entry which is preliminary data.</text>
</comment>